<dbReference type="NCBIfam" id="TIGR03015">
    <property type="entry name" value="pepcterm_ATPase"/>
    <property type="match status" value="1"/>
</dbReference>
<organism evidence="3 4">
    <name type="scientific">Chitinimonas taiwanensis DSM 18899</name>
    <dbReference type="NCBI Taxonomy" id="1121279"/>
    <lineage>
        <taxon>Bacteria</taxon>
        <taxon>Pseudomonadati</taxon>
        <taxon>Pseudomonadota</taxon>
        <taxon>Betaproteobacteria</taxon>
        <taxon>Neisseriales</taxon>
        <taxon>Chitinibacteraceae</taxon>
        <taxon>Chitinimonas</taxon>
    </lineage>
</organism>
<evidence type="ECO:0000313" key="3">
    <source>
        <dbReference type="EMBL" id="SFZ71674.1"/>
    </source>
</evidence>
<dbReference type="InterPro" id="IPR003593">
    <property type="entry name" value="AAA+_ATPase"/>
</dbReference>
<name>A0A1K2H5Z6_9NEIS</name>
<dbReference type="InterPro" id="IPR049945">
    <property type="entry name" value="AAA_22"/>
</dbReference>
<proteinExistence type="predicted"/>
<feature type="compositionally biased region" description="Basic and acidic residues" evidence="1">
    <location>
        <begin position="364"/>
        <end position="381"/>
    </location>
</feature>
<gene>
    <name evidence="3" type="ORF">SAMN02745887_00430</name>
</gene>
<dbReference type="SMART" id="SM00382">
    <property type="entry name" value="AAA"/>
    <property type="match status" value="1"/>
</dbReference>
<dbReference type="RefSeq" id="WP_072426983.1">
    <property type="nucleotide sequence ID" value="NZ_FPKR01000002.1"/>
</dbReference>
<dbReference type="PANTHER" id="PTHR35894:SF1">
    <property type="entry name" value="PHOSPHORIBULOKINASE _ URIDINE KINASE FAMILY"/>
    <property type="match status" value="1"/>
</dbReference>
<dbReference type="AlphaFoldDB" id="A0A1K2H5Z6"/>
<keyword evidence="4" id="KW-1185">Reference proteome</keyword>
<dbReference type="InterPro" id="IPR027417">
    <property type="entry name" value="P-loop_NTPase"/>
</dbReference>
<dbReference type="CDD" id="cd00009">
    <property type="entry name" value="AAA"/>
    <property type="match status" value="1"/>
</dbReference>
<dbReference type="Pfam" id="PF13401">
    <property type="entry name" value="AAA_22"/>
    <property type="match status" value="1"/>
</dbReference>
<dbReference type="Gene3D" id="3.40.50.300">
    <property type="entry name" value="P-loop containing nucleotide triphosphate hydrolases"/>
    <property type="match status" value="1"/>
</dbReference>
<feature type="domain" description="AAA+ ATPase" evidence="2">
    <location>
        <begin position="42"/>
        <end position="208"/>
    </location>
</feature>
<dbReference type="EMBL" id="FPKR01000002">
    <property type="protein sequence ID" value="SFZ71674.1"/>
    <property type="molecule type" value="Genomic_DNA"/>
</dbReference>
<dbReference type="Proteomes" id="UP000186513">
    <property type="component" value="Unassembled WGS sequence"/>
</dbReference>
<evidence type="ECO:0000256" key="1">
    <source>
        <dbReference type="SAM" id="MobiDB-lite"/>
    </source>
</evidence>
<dbReference type="SUPFAM" id="SSF52540">
    <property type="entry name" value="P-loop containing nucleoside triphosphate hydrolases"/>
    <property type="match status" value="1"/>
</dbReference>
<sequence>MYESFYGLSSKPFQLNPDPSFYFGSTQHRRATAFLEYGLHQNEGFIVVTGEVGAGKTTIVRGLLNKLDSNKVVAAQLVSTQLDAEDTLRMVAAAFGVKTKNIGKSEVLLALEAFLVDVTRQGKRCLLIVDEAQNLTPRAVEELRMLSNFQFETQALLQSFLIGQPEFRSIMQSPHMLQLRQRVIAACHIGPMDQEETRGYIEHRLTCAGAQNSKLFDEGAVEAVHEASGGVPRRINTLCDRVLLSGFLSGKALFTRADVEEVALEISEELLAPSLRGKKPLTGGEDMTAQMIDNYIHDLDLSRCVLDANLAEEANRVIADLRGGQTDQRLIRLERTMLRLERNSASILTLLQQLVAGIRVQQSEPERSQEKGKRGDKEKLA</sequence>
<dbReference type="GO" id="GO:0016887">
    <property type="term" value="F:ATP hydrolysis activity"/>
    <property type="evidence" value="ECO:0007669"/>
    <property type="project" value="InterPro"/>
</dbReference>
<dbReference type="STRING" id="1121279.SAMN02745887_00430"/>
<dbReference type="OrthoDB" id="9783370at2"/>
<dbReference type="PANTHER" id="PTHR35894">
    <property type="entry name" value="GENERAL SECRETION PATHWAY PROTEIN A-RELATED"/>
    <property type="match status" value="1"/>
</dbReference>
<evidence type="ECO:0000313" key="4">
    <source>
        <dbReference type="Proteomes" id="UP000186513"/>
    </source>
</evidence>
<reference evidence="3 4" key="1">
    <citation type="submission" date="2016-11" db="EMBL/GenBank/DDBJ databases">
        <authorList>
            <person name="Jaros S."/>
            <person name="Januszkiewicz K."/>
            <person name="Wedrychowicz H."/>
        </authorList>
    </citation>
    <scope>NUCLEOTIDE SEQUENCE [LARGE SCALE GENOMIC DNA]</scope>
    <source>
        <strain evidence="3 4">DSM 18899</strain>
    </source>
</reference>
<protein>
    <submittedName>
        <fullName evidence="3">Putative secretion ATPase, PEP-CTERM locus subfamily</fullName>
    </submittedName>
</protein>
<dbReference type="InterPro" id="IPR052026">
    <property type="entry name" value="ExeA_AAA_ATPase_DNA-bind"/>
</dbReference>
<dbReference type="InterPro" id="IPR017466">
    <property type="entry name" value="XrtA-assoc_ATPase-like"/>
</dbReference>
<evidence type="ECO:0000259" key="2">
    <source>
        <dbReference type="SMART" id="SM00382"/>
    </source>
</evidence>
<feature type="region of interest" description="Disordered" evidence="1">
    <location>
        <begin position="361"/>
        <end position="381"/>
    </location>
</feature>
<accession>A0A1K2H5Z6</accession>